<dbReference type="GO" id="GO:0022857">
    <property type="term" value="F:transmembrane transporter activity"/>
    <property type="evidence" value="ECO:0007669"/>
    <property type="project" value="TreeGrafter"/>
</dbReference>
<feature type="transmembrane region" description="Helical" evidence="7">
    <location>
        <begin position="6"/>
        <end position="38"/>
    </location>
</feature>
<evidence type="ECO:0000256" key="3">
    <source>
        <dbReference type="ARBA" id="ARBA00022519"/>
    </source>
</evidence>
<keyword evidence="6 7" id="KW-0472">Membrane</keyword>
<evidence type="ECO:0000256" key="1">
    <source>
        <dbReference type="ARBA" id="ARBA00004429"/>
    </source>
</evidence>
<comment type="subcellular location">
    <subcellularLocation>
        <location evidence="1">Cell inner membrane</location>
        <topology evidence="1">Multi-pass membrane protein</topology>
    </subcellularLocation>
</comment>
<keyword evidence="5 7" id="KW-1133">Transmembrane helix</keyword>
<reference evidence="9 10" key="1">
    <citation type="submission" date="2019-06" db="EMBL/GenBank/DDBJ databases">
        <title>Sequencing the genomes of 1000 actinobacteria strains.</title>
        <authorList>
            <person name="Klenk H.-P."/>
        </authorList>
    </citation>
    <scope>NUCLEOTIDE SEQUENCE [LARGE SCALE GENOMIC DNA]</scope>
    <source>
        <strain evidence="9 10">DSM 8251</strain>
    </source>
</reference>
<feature type="transmembrane region" description="Helical" evidence="7">
    <location>
        <begin position="410"/>
        <end position="431"/>
    </location>
</feature>
<evidence type="ECO:0000256" key="4">
    <source>
        <dbReference type="ARBA" id="ARBA00022692"/>
    </source>
</evidence>
<dbReference type="EMBL" id="VFOR01000002">
    <property type="protein sequence ID" value="TQL58031.1"/>
    <property type="molecule type" value="Genomic_DNA"/>
</dbReference>
<evidence type="ECO:0000313" key="10">
    <source>
        <dbReference type="Proteomes" id="UP000316196"/>
    </source>
</evidence>
<dbReference type="PANTHER" id="PTHR33362:SF5">
    <property type="entry name" value="C4-DICARBOXYLATE TRAP TRANSPORTER LARGE PERMEASE PROTEIN DCTM"/>
    <property type="match status" value="1"/>
</dbReference>
<evidence type="ECO:0000256" key="5">
    <source>
        <dbReference type="ARBA" id="ARBA00022989"/>
    </source>
</evidence>
<evidence type="ECO:0000259" key="8">
    <source>
        <dbReference type="Pfam" id="PF06808"/>
    </source>
</evidence>
<dbReference type="Proteomes" id="UP000316196">
    <property type="component" value="Unassembled WGS sequence"/>
</dbReference>
<gene>
    <name evidence="9" type="ORF">FB460_1883</name>
</gene>
<dbReference type="AlphaFoldDB" id="A0A542ZCL3"/>
<dbReference type="PIRSF" id="PIRSF006066">
    <property type="entry name" value="HI0050"/>
    <property type="match status" value="1"/>
</dbReference>
<feature type="domain" description="TRAP C4-dicarboxylate transport system permease DctM subunit" evidence="8">
    <location>
        <begin position="12"/>
        <end position="427"/>
    </location>
</feature>
<dbReference type="NCBIfam" id="TIGR00786">
    <property type="entry name" value="dctM"/>
    <property type="match status" value="1"/>
</dbReference>
<proteinExistence type="predicted"/>
<keyword evidence="4 7" id="KW-0812">Transmembrane</keyword>
<feature type="transmembrane region" description="Helical" evidence="7">
    <location>
        <begin position="223"/>
        <end position="245"/>
    </location>
</feature>
<evidence type="ECO:0000256" key="2">
    <source>
        <dbReference type="ARBA" id="ARBA00022475"/>
    </source>
</evidence>
<dbReference type="Pfam" id="PF06808">
    <property type="entry name" value="DctM"/>
    <property type="match status" value="1"/>
</dbReference>
<sequence length="438" mass="45832">MDWPLFLAAFMGALIVLLLLRVPVAFAMIGVGILGALVSFPRVSAAMNQVGLSVMGSVDSFVFTAIPLFVFMGELLFRGRVAQDALAEIARVLGRLPGQLAMVSVGGGALFGLLSGSTLANTALFGKTLLPQMQERGYDDRLAMGSILASGGLAMVLPPSAFAILWGGIAEVPIGPLLVAGIIPGILMATGYAVIVVAWAKRGGAGDRDLPPRRSFGQVMSDGVRYALPPGLLVGLVLGIIFFGFATPTEAAAIGAVGTVVLSVILRRISAKEIFRAAVATIQTTVMIFMIVLGSNLYSQLMSFNGATRGVVEAVTGSITNGAVMLLVIMLIVLVLGAFIDQVSIMLVSAPLFMPLVEHFGWDPVWFSILLMINLQIANTTPPFGMSLFVMKGVAPKTAMSTLYRAALPWIGSDLVVMLLIAAVPSIALVLPNLMAGT</sequence>
<dbReference type="OrthoDB" id="9777699at2"/>
<evidence type="ECO:0000313" key="9">
    <source>
        <dbReference type="EMBL" id="TQL58031.1"/>
    </source>
</evidence>
<feature type="transmembrane region" description="Helical" evidence="7">
    <location>
        <begin position="147"/>
        <end position="169"/>
    </location>
</feature>
<feature type="transmembrane region" description="Helical" evidence="7">
    <location>
        <begin position="251"/>
        <end position="270"/>
    </location>
</feature>
<protein>
    <submittedName>
        <fullName evidence="9">Tripartite ATP-independent transporter DctM subunit</fullName>
    </submittedName>
</protein>
<comment type="caution">
    <text evidence="9">The sequence shown here is derived from an EMBL/GenBank/DDBJ whole genome shotgun (WGS) entry which is preliminary data.</text>
</comment>
<feature type="transmembrane region" description="Helical" evidence="7">
    <location>
        <begin position="50"/>
        <end position="72"/>
    </location>
</feature>
<keyword evidence="2" id="KW-1003">Cell membrane</keyword>
<evidence type="ECO:0000256" key="7">
    <source>
        <dbReference type="SAM" id="Phobius"/>
    </source>
</evidence>
<feature type="transmembrane region" description="Helical" evidence="7">
    <location>
        <begin position="318"/>
        <end position="340"/>
    </location>
</feature>
<dbReference type="PANTHER" id="PTHR33362">
    <property type="entry name" value="SIALIC ACID TRAP TRANSPORTER PERMEASE PROTEIN SIAT-RELATED"/>
    <property type="match status" value="1"/>
</dbReference>
<feature type="transmembrane region" description="Helical" evidence="7">
    <location>
        <begin position="175"/>
        <end position="200"/>
    </location>
</feature>
<dbReference type="RefSeq" id="WP_142093863.1">
    <property type="nucleotide sequence ID" value="NZ_BAAAMD010000004.1"/>
</dbReference>
<name>A0A542ZCL3_9ACTN</name>
<evidence type="ECO:0000256" key="6">
    <source>
        <dbReference type="ARBA" id="ARBA00023136"/>
    </source>
</evidence>
<dbReference type="InterPro" id="IPR004681">
    <property type="entry name" value="TRAP_DctM"/>
</dbReference>
<dbReference type="InterPro" id="IPR010656">
    <property type="entry name" value="DctM"/>
</dbReference>
<keyword evidence="3" id="KW-0997">Cell inner membrane</keyword>
<feature type="transmembrane region" description="Helical" evidence="7">
    <location>
        <begin position="277"/>
        <end position="298"/>
    </location>
</feature>
<accession>A0A542ZCL3</accession>
<dbReference type="GO" id="GO:0005886">
    <property type="term" value="C:plasma membrane"/>
    <property type="evidence" value="ECO:0007669"/>
    <property type="project" value="UniProtKB-SubCell"/>
</dbReference>
<feature type="transmembrane region" description="Helical" evidence="7">
    <location>
        <begin position="360"/>
        <end position="378"/>
    </location>
</feature>
<keyword evidence="10" id="KW-1185">Reference proteome</keyword>
<feature type="transmembrane region" description="Helical" evidence="7">
    <location>
        <begin position="100"/>
        <end position="126"/>
    </location>
</feature>
<organism evidence="9 10">
    <name type="scientific">Propioniferax innocua</name>
    <dbReference type="NCBI Taxonomy" id="1753"/>
    <lineage>
        <taxon>Bacteria</taxon>
        <taxon>Bacillati</taxon>
        <taxon>Actinomycetota</taxon>
        <taxon>Actinomycetes</taxon>
        <taxon>Propionibacteriales</taxon>
        <taxon>Propionibacteriaceae</taxon>
        <taxon>Propioniferax</taxon>
    </lineage>
</organism>